<dbReference type="Pfam" id="PF08282">
    <property type="entry name" value="Hydrolase_3"/>
    <property type="match status" value="1"/>
</dbReference>
<dbReference type="EC" id="3.1.3.23" evidence="1"/>
<dbReference type="SFLD" id="SFLDG01140">
    <property type="entry name" value="C2.B:_Phosphomannomutase_and_P"/>
    <property type="match status" value="1"/>
</dbReference>
<protein>
    <submittedName>
        <fullName evidence="1">Sugar phosphatase YidA</fullName>
        <ecNumber evidence="1">3.1.3.23</ecNumber>
    </submittedName>
</protein>
<dbReference type="PANTHER" id="PTHR10000:SF8">
    <property type="entry name" value="HAD SUPERFAMILY HYDROLASE-LIKE, TYPE 3"/>
    <property type="match status" value="1"/>
</dbReference>
<dbReference type="InterPro" id="IPR023214">
    <property type="entry name" value="HAD_sf"/>
</dbReference>
<dbReference type="GO" id="GO:0050308">
    <property type="term" value="F:sugar-phosphatase activity"/>
    <property type="evidence" value="ECO:0007669"/>
    <property type="project" value="UniProtKB-EC"/>
</dbReference>
<proteinExistence type="predicted"/>
<reference evidence="1 2" key="1">
    <citation type="submission" date="2015-12" db="EMBL/GenBank/DDBJ databases">
        <title>Draft genome sequnece of Fervidicola ferrireducens strain Y170.</title>
        <authorList>
            <person name="Patel B.K."/>
        </authorList>
    </citation>
    <scope>NUCLEOTIDE SEQUENCE [LARGE SCALE GENOMIC DNA]</scope>
    <source>
        <strain evidence="1 2">Y170</strain>
    </source>
</reference>
<dbReference type="GO" id="GO:0005829">
    <property type="term" value="C:cytosol"/>
    <property type="evidence" value="ECO:0007669"/>
    <property type="project" value="TreeGrafter"/>
</dbReference>
<dbReference type="SUPFAM" id="SSF56784">
    <property type="entry name" value="HAD-like"/>
    <property type="match status" value="1"/>
</dbReference>
<dbReference type="RefSeq" id="WP_066351534.1">
    <property type="nucleotide sequence ID" value="NZ_LOED01000003.1"/>
</dbReference>
<dbReference type="NCBIfam" id="TIGR01484">
    <property type="entry name" value="HAD-SF-IIB"/>
    <property type="match status" value="1"/>
</dbReference>
<organism evidence="1 2">
    <name type="scientific">Fervidicola ferrireducens</name>
    <dbReference type="NCBI Taxonomy" id="520764"/>
    <lineage>
        <taxon>Bacteria</taxon>
        <taxon>Bacillati</taxon>
        <taxon>Bacillota</taxon>
        <taxon>Clostridia</taxon>
        <taxon>Thermosediminibacterales</taxon>
        <taxon>Thermosediminibacteraceae</taxon>
        <taxon>Fervidicola</taxon>
    </lineage>
</organism>
<dbReference type="Gene3D" id="3.40.50.1000">
    <property type="entry name" value="HAD superfamily/HAD-like"/>
    <property type="match status" value="1"/>
</dbReference>
<dbReference type="PRINTS" id="PR00119">
    <property type="entry name" value="CATATPASE"/>
</dbReference>
<keyword evidence="2" id="KW-1185">Reference proteome</keyword>
<dbReference type="InterPro" id="IPR036412">
    <property type="entry name" value="HAD-like_sf"/>
</dbReference>
<keyword evidence="1" id="KW-0378">Hydrolase</keyword>
<dbReference type="Proteomes" id="UP000070427">
    <property type="component" value="Unassembled WGS sequence"/>
</dbReference>
<dbReference type="InterPro" id="IPR000150">
    <property type="entry name" value="Cof"/>
</dbReference>
<dbReference type="PANTHER" id="PTHR10000">
    <property type="entry name" value="PHOSPHOSERINE PHOSPHATASE"/>
    <property type="match status" value="1"/>
</dbReference>
<dbReference type="STRING" id="520764.AN618_04470"/>
<accession>A0A140LCV6</accession>
<dbReference type="SFLD" id="SFLDS00003">
    <property type="entry name" value="Haloacid_Dehalogenase"/>
    <property type="match status" value="1"/>
</dbReference>
<evidence type="ECO:0000313" key="1">
    <source>
        <dbReference type="EMBL" id="KXG78381.1"/>
    </source>
</evidence>
<name>A0A140LCV6_9FIRM</name>
<dbReference type="EMBL" id="LOED01000003">
    <property type="protein sequence ID" value="KXG78381.1"/>
    <property type="molecule type" value="Genomic_DNA"/>
</dbReference>
<dbReference type="InterPro" id="IPR006379">
    <property type="entry name" value="HAD-SF_hydro_IIB"/>
</dbReference>
<dbReference type="Gene3D" id="3.30.1240.10">
    <property type="match status" value="1"/>
</dbReference>
<comment type="caution">
    <text evidence="1">The sequence shown here is derived from an EMBL/GenBank/DDBJ whole genome shotgun (WGS) entry which is preliminary data.</text>
</comment>
<sequence>MNTPYKMIALDVDGTLISSGYTVSRRTRQALKKAMGMGMIVTLATGRFWGSAVRIARSIPVNAPVVSNDGALIKDVHSGKELFFRPLPLEVAKHVLKRAERYPSFEVQIFLKEKKIFSGTAYWKMQLRRYFRSARKFSFRGFYNYMKDFVLLPVENAGSLERAAVLLKEAPTKIVVSGDSEEVREFSEELAKDLGDRIYITSAIKNSIDILEGSVSKAKGLEVLAGLLGIKREEIIAVGDNLNDIEMLKFAGLGVAMGNAPEAVKQRADFVTAKNDEDGVAFLVESVLCSKKGGRIWAGV</sequence>
<dbReference type="PROSITE" id="PS01229">
    <property type="entry name" value="COF_2"/>
    <property type="match status" value="1"/>
</dbReference>
<evidence type="ECO:0000313" key="2">
    <source>
        <dbReference type="Proteomes" id="UP000070427"/>
    </source>
</evidence>
<gene>
    <name evidence="1" type="primary">yidA</name>
    <name evidence="1" type="ORF">AN618_04470</name>
</gene>
<dbReference type="CDD" id="cd07516">
    <property type="entry name" value="HAD_Pase"/>
    <property type="match status" value="1"/>
</dbReference>
<dbReference type="AlphaFoldDB" id="A0A140LCV6"/>
<dbReference type="NCBIfam" id="TIGR00099">
    <property type="entry name" value="Cof-subfamily"/>
    <property type="match status" value="1"/>
</dbReference>
<dbReference type="GO" id="GO:0000287">
    <property type="term" value="F:magnesium ion binding"/>
    <property type="evidence" value="ECO:0007669"/>
    <property type="project" value="TreeGrafter"/>
</dbReference>
<dbReference type="InParanoid" id="A0A140LCV6"/>
<dbReference type="OrthoDB" id="9781413at2"/>